<comment type="caution">
    <text evidence="1">The sequence shown here is derived from an EMBL/GenBank/DDBJ whole genome shotgun (WGS) entry which is preliminary data.</text>
</comment>
<dbReference type="AlphaFoldDB" id="S7V5E4"/>
<proteinExistence type="predicted"/>
<organism evidence="1 2">
    <name type="scientific">Desulfococcus multivorans DSM 2059</name>
    <dbReference type="NCBI Taxonomy" id="1121405"/>
    <lineage>
        <taxon>Bacteria</taxon>
        <taxon>Pseudomonadati</taxon>
        <taxon>Thermodesulfobacteriota</taxon>
        <taxon>Desulfobacteria</taxon>
        <taxon>Desulfobacterales</taxon>
        <taxon>Desulfococcaceae</taxon>
        <taxon>Desulfococcus</taxon>
    </lineage>
</organism>
<gene>
    <name evidence="1" type="ORF">dsmv_1878</name>
</gene>
<protein>
    <submittedName>
        <fullName evidence="1">Uncharacterized protein</fullName>
    </submittedName>
</protein>
<dbReference type="EMBL" id="ATHJ01000071">
    <property type="protein sequence ID" value="EPR41879.1"/>
    <property type="molecule type" value="Genomic_DNA"/>
</dbReference>
<name>S7V5E4_DESML</name>
<accession>S7V5E4</accession>
<keyword evidence="2" id="KW-1185">Reference proteome</keyword>
<evidence type="ECO:0000313" key="1">
    <source>
        <dbReference type="EMBL" id="EPR41879.1"/>
    </source>
</evidence>
<dbReference type="OrthoDB" id="5471610at2"/>
<dbReference type="STRING" id="897.B2D07_00445"/>
<dbReference type="RefSeq" id="WP_020876260.1">
    <property type="nucleotide sequence ID" value="NZ_ATHJ01000071.1"/>
</dbReference>
<reference evidence="1 2" key="1">
    <citation type="journal article" date="2013" name="Genome Announc.">
        <title>Draft genome sequences for three mercury-methylating, sulfate-reducing bacteria.</title>
        <authorList>
            <person name="Brown S.D."/>
            <person name="Hurt R.A.Jr."/>
            <person name="Gilmour C.C."/>
            <person name="Elias D.A."/>
        </authorList>
    </citation>
    <scope>NUCLEOTIDE SEQUENCE [LARGE SCALE GENOMIC DNA]</scope>
    <source>
        <strain evidence="1 2">DSM 2059</strain>
    </source>
</reference>
<evidence type="ECO:0000313" key="2">
    <source>
        <dbReference type="Proteomes" id="UP000014977"/>
    </source>
</evidence>
<dbReference type="Proteomes" id="UP000014977">
    <property type="component" value="Unassembled WGS sequence"/>
</dbReference>
<sequence>MEWLEIIKVRMGGTGDQGIDARYLKEMKRSLTAPSLVGARVYANLSVSNDLMIILTWMRAIPIPWGSDLARGLTQELKRFGLVDYAAWARME</sequence>